<evidence type="ECO:0008006" key="4">
    <source>
        <dbReference type="Google" id="ProtNLM"/>
    </source>
</evidence>
<evidence type="ECO:0000313" key="2">
    <source>
        <dbReference type="EMBL" id="HIA97869.1"/>
    </source>
</evidence>
<gene>
    <name evidence="2" type="ORF">EYO15_01640</name>
</gene>
<organism evidence="2 3">
    <name type="scientific">Marine Group III euryarchaeote</name>
    <dbReference type="NCBI Taxonomy" id="2173149"/>
    <lineage>
        <taxon>Archaea</taxon>
        <taxon>Methanobacteriati</taxon>
        <taxon>Thermoplasmatota</taxon>
        <taxon>Thermoplasmata</taxon>
        <taxon>Candidatus Thermoprofundales</taxon>
    </lineage>
</organism>
<evidence type="ECO:0000256" key="1">
    <source>
        <dbReference type="SAM" id="Phobius"/>
    </source>
</evidence>
<keyword evidence="1" id="KW-0472">Membrane</keyword>
<accession>A0A7J4CZ16</accession>
<feature type="non-terminal residue" evidence="2">
    <location>
        <position position="73"/>
    </location>
</feature>
<dbReference type="Proteomes" id="UP000589132">
    <property type="component" value="Unassembled WGS sequence"/>
</dbReference>
<evidence type="ECO:0000313" key="3">
    <source>
        <dbReference type="Proteomes" id="UP000589132"/>
    </source>
</evidence>
<proteinExistence type="predicted"/>
<sequence length="73" mass="8271">MLERYARLPIDSPRPIIVVVVLLTLIACPFLLKVEFATDVQAFLPQSEEVETYDKITDQFGRDSSVANLYITP</sequence>
<reference evidence="3" key="1">
    <citation type="journal article" date="2019" name="bioRxiv">
        <title>Genome diversification in globally distributed novel marine Proteobacteria is linked to environmental adaptation.</title>
        <authorList>
            <person name="Zhou Z."/>
            <person name="Tran P.Q."/>
            <person name="Kieft K."/>
            <person name="Anantharaman K."/>
        </authorList>
    </citation>
    <scope>NUCLEOTIDE SEQUENCE [LARGE SCALE GENOMIC DNA]</scope>
</reference>
<dbReference type="AlphaFoldDB" id="A0A7J4CZ16"/>
<protein>
    <recommendedName>
        <fullName evidence="4">RND transporter</fullName>
    </recommendedName>
</protein>
<feature type="transmembrane region" description="Helical" evidence="1">
    <location>
        <begin position="12"/>
        <end position="32"/>
    </location>
</feature>
<dbReference type="PROSITE" id="PS51257">
    <property type="entry name" value="PROKAR_LIPOPROTEIN"/>
    <property type="match status" value="1"/>
</dbReference>
<keyword evidence="1" id="KW-0812">Transmembrane</keyword>
<dbReference type="EMBL" id="DTTC01000085">
    <property type="protein sequence ID" value="HIA97869.1"/>
    <property type="molecule type" value="Genomic_DNA"/>
</dbReference>
<comment type="caution">
    <text evidence="2">The sequence shown here is derived from an EMBL/GenBank/DDBJ whole genome shotgun (WGS) entry which is preliminary data.</text>
</comment>
<name>A0A7J4CZ16_9ARCH</name>
<keyword evidence="1" id="KW-1133">Transmembrane helix</keyword>